<sequence>MESRDLYDLFMVTTLQGNVNREAPHIWIQKTPIVEYDGPGAMVDRSFWLNTINDKKKTEFKDPYLLLRDFLSVGIDGCVIYDDDLFGNYVSGARHPQPNDNLVAKLNVTAMLCAHHGAVALTLRQYEILKSTYGVELPILENTTTPEFDSWLGCYRYAIEVAYREPVIASIANNSHYCLGMFDFLIKNKMFIINMKGDPSMLEQQFTDEVFDRVPGPAPVYGIWNVTGGAPSEDTFMRYLNSRGKYCIPNFEAFNISYTSGLPPYVPEESETVRDLTFDPAKKYICFTETDGDNYEFIQQIFPIRFNTPQRGDFPIAWEIPSTLWELDPVAAKWFYAERGQNSYVTPVTGVGYYKYQLPEQYREAYFQLTDEYMKKARFRTIRTMEYSFESGRPLSTIPSVEGVFCGYGHDDPTRPIVQENHRSHELYNGKAIFINYSYKDMDDISAYNGPTPAFFSVACVYTHPSDIIQTINALPADWVVVSPGEMVDLYKQYRSRH</sequence>
<dbReference type="InterPro" id="IPR048309">
    <property type="entry name" value="GxGYxYP_N_3rd"/>
</dbReference>
<dbReference type="Pfam" id="PF14323">
    <property type="entry name" value="GxGYxYP_C"/>
    <property type="match status" value="1"/>
</dbReference>
<name>A0ABV7JJ51_9SPHI</name>
<dbReference type="Proteomes" id="UP001595526">
    <property type="component" value="Unassembled WGS sequence"/>
</dbReference>
<evidence type="ECO:0000313" key="3">
    <source>
        <dbReference type="EMBL" id="MFC3196874.1"/>
    </source>
</evidence>
<dbReference type="Pfam" id="PF20958">
    <property type="entry name" value="GxGYxYP_N_3rd"/>
    <property type="match status" value="1"/>
</dbReference>
<dbReference type="InterPro" id="IPR038410">
    <property type="entry name" value="GxGYxYP_C_sf"/>
</dbReference>
<dbReference type="InterPro" id="IPR025832">
    <property type="entry name" value="GxGYxYP_C"/>
</dbReference>
<keyword evidence="4" id="KW-1185">Reference proteome</keyword>
<dbReference type="PANTHER" id="PTHR37321:SF1">
    <property type="entry name" value="EXPORTED PROTEIN"/>
    <property type="match status" value="1"/>
</dbReference>
<comment type="caution">
    <text evidence="3">The sequence shown here is derived from an EMBL/GenBank/DDBJ whole genome shotgun (WGS) entry which is preliminary data.</text>
</comment>
<gene>
    <name evidence="3" type="ORF">ACFOET_04530</name>
</gene>
<accession>A0ABV7JJ51</accession>
<proteinExistence type="predicted"/>
<reference evidence="4" key="1">
    <citation type="journal article" date="2019" name="Int. J. Syst. Evol. Microbiol.">
        <title>The Global Catalogue of Microorganisms (GCM) 10K type strain sequencing project: providing services to taxonomists for standard genome sequencing and annotation.</title>
        <authorList>
            <consortium name="The Broad Institute Genomics Platform"/>
            <consortium name="The Broad Institute Genome Sequencing Center for Infectious Disease"/>
            <person name="Wu L."/>
            <person name="Ma J."/>
        </authorList>
    </citation>
    <scope>NUCLEOTIDE SEQUENCE [LARGE SCALE GENOMIC DNA]</scope>
    <source>
        <strain evidence="4">KCTC 52416</strain>
    </source>
</reference>
<feature type="domain" description="GxGYxYP putative glycoside hydrolase C-terminal" evidence="1">
    <location>
        <begin position="282"/>
        <end position="492"/>
    </location>
</feature>
<evidence type="ECO:0000259" key="1">
    <source>
        <dbReference type="Pfam" id="PF14323"/>
    </source>
</evidence>
<dbReference type="PANTHER" id="PTHR37321">
    <property type="entry name" value="EXPORTED PROTEIN-RELATED"/>
    <property type="match status" value="1"/>
</dbReference>
<dbReference type="Gene3D" id="3.20.20.490">
    <property type="entry name" value="GxGYxYP glycoside hydrolase, C-terminal domain"/>
    <property type="match status" value="1"/>
</dbReference>
<evidence type="ECO:0000313" key="4">
    <source>
        <dbReference type="Proteomes" id="UP001595526"/>
    </source>
</evidence>
<organism evidence="3 4">
    <name type="scientific">Parapedobacter deserti</name>
    <dbReference type="NCBI Taxonomy" id="1912957"/>
    <lineage>
        <taxon>Bacteria</taxon>
        <taxon>Pseudomonadati</taxon>
        <taxon>Bacteroidota</taxon>
        <taxon>Sphingobacteriia</taxon>
        <taxon>Sphingobacteriales</taxon>
        <taxon>Sphingobacteriaceae</taxon>
        <taxon>Parapedobacter</taxon>
    </lineage>
</organism>
<protein>
    <submittedName>
        <fullName evidence="3">Uncharacterized protein</fullName>
    </submittedName>
</protein>
<feature type="domain" description="GxGYxYP putative glycoside hydrolase third N-terminal" evidence="2">
    <location>
        <begin position="180"/>
        <end position="260"/>
    </location>
</feature>
<evidence type="ECO:0000259" key="2">
    <source>
        <dbReference type="Pfam" id="PF20958"/>
    </source>
</evidence>
<dbReference type="EMBL" id="JBHRTA010000009">
    <property type="protein sequence ID" value="MFC3196874.1"/>
    <property type="molecule type" value="Genomic_DNA"/>
</dbReference>